<comment type="caution">
    <text evidence="1">The sequence shown here is derived from an EMBL/GenBank/DDBJ whole genome shotgun (WGS) entry which is preliminary data.</text>
</comment>
<proteinExistence type="predicted"/>
<dbReference type="InterPro" id="IPR046732">
    <property type="entry name" value="DUF6624"/>
</dbReference>
<evidence type="ECO:0000313" key="2">
    <source>
        <dbReference type="Proteomes" id="UP001165270"/>
    </source>
</evidence>
<evidence type="ECO:0000313" key="1">
    <source>
        <dbReference type="EMBL" id="MCI3242009.1"/>
    </source>
</evidence>
<sequence length="144" mass="15878">MRLAQADPAPLRRHRLAQCHRDNAEALAAIVARHGWPHADLVGSPASTAAVMILLHSPDLGFRLRCRDLIARATADGHTPAIHFAYVADQCAVDLGQPQYYGTRISPRTLRPYPIRHPQSVDERRSDVGLGPLQEQLQALRITG</sequence>
<keyword evidence="2" id="KW-1185">Reference proteome</keyword>
<dbReference type="Proteomes" id="UP001165270">
    <property type="component" value="Unassembled WGS sequence"/>
</dbReference>
<reference evidence="1" key="1">
    <citation type="submission" date="2022-03" db="EMBL/GenBank/DDBJ databases">
        <title>Streptomyces 7R015 and 7R016 isolated from Barleria lupulina in Thailand.</title>
        <authorList>
            <person name="Kanchanasin P."/>
            <person name="Phongsopitanun W."/>
            <person name="Tanasupawat S."/>
        </authorList>
    </citation>
    <scope>NUCLEOTIDE SEQUENCE</scope>
    <source>
        <strain evidence="1">7R016</strain>
    </source>
</reference>
<protein>
    <submittedName>
        <fullName evidence="1">Uncharacterized protein</fullName>
    </submittedName>
</protein>
<accession>A0ABS9XIW4</accession>
<organism evidence="1 2">
    <name type="scientific">Streptomyces spinosisporus</name>
    <dbReference type="NCBI Taxonomy" id="2927582"/>
    <lineage>
        <taxon>Bacteria</taxon>
        <taxon>Bacillati</taxon>
        <taxon>Actinomycetota</taxon>
        <taxon>Actinomycetes</taxon>
        <taxon>Kitasatosporales</taxon>
        <taxon>Streptomycetaceae</taxon>
        <taxon>Streptomyces</taxon>
    </lineage>
</organism>
<gene>
    <name evidence="1" type="ORF">MQN93_20005</name>
</gene>
<dbReference type="EMBL" id="JALDAX010000007">
    <property type="protein sequence ID" value="MCI3242009.1"/>
    <property type="molecule type" value="Genomic_DNA"/>
</dbReference>
<dbReference type="Pfam" id="PF20329">
    <property type="entry name" value="DUF6624"/>
    <property type="match status" value="1"/>
</dbReference>
<name>A0ABS9XIW4_9ACTN</name>